<keyword evidence="3" id="KW-1185">Reference proteome</keyword>
<dbReference type="OrthoDB" id="6226438at2759"/>
<dbReference type="Gene3D" id="3.30.420.10">
    <property type="entry name" value="Ribonuclease H-like superfamily/Ribonuclease H"/>
    <property type="match status" value="1"/>
</dbReference>
<evidence type="ECO:0000259" key="1">
    <source>
        <dbReference type="Pfam" id="PF13358"/>
    </source>
</evidence>
<dbReference type="InterPro" id="IPR038717">
    <property type="entry name" value="Tc1-like_DDE_dom"/>
</dbReference>
<gene>
    <name evidence="2" type="ORF">A3Q56_02122</name>
</gene>
<reference evidence="2 3" key="1">
    <citation type="submission" date="2016-04" db="EMBL/GenBank/DDBJ databases">
        <title>The genome of Intoshia linei affirms orthonectids as highly simplified spiralians.</title>
        <authorList>
            <person name="Mikhailov K.V."/>
            <person name="Slusarev G.S."/>
            <person name="Nikitin M.A."/>
            <person name="Logacheva M.D."/>
            <person name="Penin A."/>
            <person name="Aleoshin V."/>
            <person name="Panchin Y.V."/>
        </authorList>
    </citation>
    <scope>NUCLEOTIDE SEQUENCE [LARGE SCALE GENOMIC DNA]</scope>
    <source>
        <strain evidence="2">Intl2013</strain>
        <tissue evidence="2">Whole animal</tissue>
    </source>
</reference>
<accession>A0A177B7C1</accession>
<dbReference type="EMBL" id="LWCA01000185">
    <property type="protein sequence ID" value="OAF70135.1"/>
    <property type="molecule type" value="Genomic_DNA"/>
</dbReference>
<evidence type="ECO:0000313" key="3">
    <source>
        <dbReference type="Proteomes" id="UP000078046"/>
    </source>
</evidence>
<dbReference type="GO" id="GO:0003676">
    <property type="term" value="F:nucleic acid binding"/>
    <property type="evidence" value="ECO:0007669"/>
    <property type="project" value="InterPro"/>
</dbReference>
<comment type="caution">
    <text evidence="2">The sequence shown here is derived from an EMBL/GenBank/DDBJ whole genome shotgun (WGS) entry which is preliminary data.</text>
</comment>
<protein>
    <recommendedName>
        <fullName evidence="1">Tc1-like transposase DDE domain-containing protein</fullName>
    </recommendedName>
</protein>
<evidence type="ECO:0000313" key="2">
    <source>
        <dbReference type="EMBL" id="OAF70135.1"/>
    </source>
</evidence>
<dbReference type="Pfam" id="PF13358">
    <property type="entry name" value="DDE_3"/>
    <property type="match status" value="1"/>
</dbReference>
<proteinExistence type="predicted"/>
<dbReference type="Proteomes" id="UP000078046">
    <property type="component" value="Unassembled WGS sequence"/>
</dbReference>
<dbReference type="AlphaFoldDB" id="A0A177B7C1"/>
<name>A0A177B7C1_9BILA</name>
<dbReference type="InterPro" id="IPR036397">
    <property type="entry name" value="RNaseH_sf"/>
</dbReference>
<organism evidence="2 3">
    <name type="scientific">Intoshia linei</name>
    <dbReference type="NCBI Taxonomy" id="1819745"/>
    <lineage>
        <taxon>Eukaryota</taxon>
        <taxon>Metazoa</taxon>
        <taxon>Spiralia</taxon>
        <taxon>Lophotrochozoa</taxon>
        <taxon>Mesozoa</taxon>
        <taxon>Orthonectida</taxon>
        <taxon>Rhopaluridae</taxon>
        <taxon>Intoshia</taxon>
    </lineage>
</organism>
<sequence>MTNAYITKLPKEQVINASKPLMLKLNIAVKIDYSNKKISNFMNVYHPSTAQYVEADMFSFDKSQNALIKYNSYYNIRNGIHFDSIIKCTHRGSFKGNNCNDWLRSLIDQCTKMGVISPTFVIDNAPVHRKLESVIRIGEDAEIIRLVPYSYLLNPIELSWSCFKNEIKIKLRDEMR</sequence>
<feature type="domain" description="Tc1-like transposase DDE" evidence="1">
    <location>
        <begin position="85"/>
        <end position="168"/>
    </location>
</feature>